<sequence>MTASPEDQTSPTTLRKVIRAAAMGNYVEWFDFAVYGFLATTIANQFFPSESVSLGLLKTFGVFAVAFAMRPLGGMFFGVLGDRIGRKQILSLTILLMAGATTLIGLLPTHASIGIAAPILLTVLRCLQGFSAGGEYAGSIAYVMEHSPRDKRGWYGSFIPVSTFSAFASAAALVFLLEHSLSADAMASWGWRVPFLIAAPLGLIGIYLRLRMEETPVFKALAAEDNTHAHSPLRETLQSQSRLILRLGAFISLTALSFYMFTTYFATYLQVVGGLSRPSALLVTLTALVFAAAFCPLAGKLSDRFGRRKTIMFVCGWLLVMVIPAFALASSGQLLLAIPGVILLAIGALTANVVTAALMSETFPTRTRYTASAFTYNMSYTLFGGTAPLMATWLINATDNNLSPAIYLMAVAVLAAAGGLMLRETSRISLVDEVEDNSASQTAPYSMQRSAR</sequence>
<evidence type="ECO:0000256" key="3">
    <source>
        <dbReference type="ARBA" id="ARBA00022448"/>
    </source>
</evidence>
<dbReference type="EMBL" id="CP006650">
    <property type="protein sequence ID" value="AGT08836.1"/>
    <property type="molecule type" value="Genomic_DNA"/>
</dbReference>
<dbReference type="Gene3D" id="1.20.1250.20">
    <property type="entry name" value="MFS general substrate transporter like domains"/>
    <property type="match status" value="2"/>
</dbReference>
<organism evidence="11 12">
    <name type="scientific">Paracoccus aminophilus JCM 7686</name>
    <dbReference type="NCBI Taxonomy" id="1367847"/>
    <lineage>
        <taxon>Bacteria</taxon>
        <taxon>Pseudomonadati</taxon>
        <taxon>Pseudomonadota</taxon>
        <taxon>Alphaproteobacteria</taxon>
        <taxon>Rhodobacterales</taxon>
        <taxon>Paracoccaceae</taxon>
        <taxon>Paracoccus</taxon>
    </lineage>
</organism>
<keyword evidence="12" id="KW-1185">Reference proteome</keyword>
<feature type="transmembrane region" description="Helical" evidence="9">
    <location>
        <begin position="243"/>
        <end position="267"/>
    </location>
</feature>
<dbReference type="PROSITE" id="PS00217">
    <property type="entry name" value="SUGAR_TRANSPORT_2"/>
    <property type="match status" value="1"/>
</dbReference>
<name>S5YUB6_PARAH</name>
<feature type="transmembrane region" description="Helical" evidence="9">
    <location>
        <begin position="59"/>
        <end position="80"/>
    </location>
</feature>
<evidence type="ECO:0000256" key="5">
    <source>
        <dbReference type="ARBA" id="ARBA00022692"/>
    </source>
</evidence>
<feature type="transmembrane region" description="Helical" evidence="9">
    <location>
        <begin position="89"/>
        <end position="107"/>
    </location>
</feature>
<proteinExistence type="inferred from homology"/>
<evidence type="ECO:0000313" key="11">
    <source>
        <dbReference type="EMBL" id="AGT08836.1"/>
    </source>
</evidence>
<keyword evidence="4" id="KW-1003">Cell membrane</keyword>
<dbReference type="InterPro" id="IPR011701">
    <property type="entry name" value="MFS"/>
</dbReference>
<feature type="transmembrane region" description="Helical" evidence="9">
    <location>
        <begin position="26"/>
        <end position="47"/>
    </location>
</feature>
<feature type="domain" description="Major facilitator superfamily (MFS) profile" evidence="10">
    <location>
        <begin position="17"/>
        <end position="427"/>
    </location>
</feature>
<dbReference type="InterPro" id="IPR005829">
    <property type="entry name" value="Sugar_transporter_CS"/>
</dbReference>
<dbReference type="PATRIC" id="fig|1367847.3.peg.1718"/>
<dbReference type="Pfam" id="PF07690">
    <property type="entry name" value="MFS_1"/>
    <property type="match status" value="1"/>
</dbReference>
<evidence type="ECO:0000256" key="1">
    <source>
        <dbReference type="ARBA" id="ARBA00004651"/>
    </source>
</evidence>
<evidence type="ECO:0000256" key="8">
    <source>
        <dbReference type="ARBA" id="ARBA00023136"/>
    </source>
</evidence>
<feature type="transmembrane region" description="Helical" evidence="9">
    <location>
        <begin position="154"/>
        <end position="177"/>
    </location>
</feature>
<evidence type="ECO:0000256" key="7">
    <source>
        <dbReference type="ARBA" id="ARBA00022989"/>
    </source>
</evidence>
<dbReference type="InterPro" id="IPR020846">
    <property type="entry name" value="MFS_dom"/>
</dbReference>
<dbReference type="HOGENOM" id="CLU_001265_39_0_5"/>
<feature type="transmembrane region" description="Helical" evidence="9">
    <location>
        <begin position="279"/>
        <end position="299"/>
    </location>
</feature>
<dbReference type="PANTHER" id="PTHR43528:SF1">
    <property type="entry name" value="ALPHA-KETOGLUTARATE PERMEASE"/>
    <property type="match status" value="1"/>
</dbReference>
<accession>S5YUB6</accession>
<reference evidence="11 12" key="1">
    <citation type="journal article" date="2014" name="BMC Genomics">
        <title>Architecture and functions of a multipartite genome of the methylotrophic bacterium Paracoccus aminophilus JCM 7686, containing primary and secondary chromids.</title>
        <authorList>
            <person name="Dziewit L."/>
            <person name="Czarnecki J."/>
            <person name="Wibberg D."/>
            <person name="Radlinska M."/>
            <person name="Mrozek P."/>
            <person name="Szymczak M."/>
            <person name="Schluter A."/>
            <person name="Puhler A."/>
            <person name="Bartosik D."/>
        </authorList>
    </citation>
    <scope>NUCLEOTIDE SEQUENCE [LARGE SCALE GENOMIC DNA]</scope>
    <source>
        <strain evidence="11">JCM 7686</strain>
    </source>
</reference>
<feature type="transmembrane region" description="Helical" evidence="9">
    <location>
        <begin position="404"/>
        <end position="422"/>
    </location>
</feature>
<keyword evidence="7 9" id="KW-1133">Transmembrane helix</keyword>
<dbReference type="AlphaFoldDB" id="S5YUB6"/>
<dbReference type="PROSITE" id="PS50850">
    <property type="entry name" value="MFS"/>
    <property type="match status" value="1"/>
</dbReference>
<comment type="subcellular location">
    <subcellularLocation>
        <location evidence="1">Cell membrane</location>
        <topology evidence="1">Multi-pass membrane protein</topology>
    </subcellularLocation>
</comment>
<feature type="transmembrane region" description="Helical" evidence="9">
    <location>
        <begin position="311"/>
        <end position="329"/>
    </location>
</feature>
<gene>
    <name evidence="11" type="ORF">JCM7686_1735</name>
</gene>
<dbReference type="GO" id="GO:0005886">
    <property type="term" value="C:plasma membrane"/>
    <property type="evidence" value="ECO:0007669"/>
    <property type="project" value="UniProtKB-SubCell"/>
</dbReference>
<evidence type="ECO:0000259" key="10">
    <source>
        <dbReference type="PROSITE" id="PS50850"/>
    </source>
</evidence>
<evidence type="ECO:0000256" key="9">
    <source>
        <dbReference type="SAM" id="Phobius"/>
    </source>
</evidence>
<dbReference type="STRING" id="1367847.JCM7686_1735"/>
<dbReference type="KEGG" id="pami:JCM7686_1735"/>
<dbReference type="InterPro" id="IPR036259">
    <property type="entry name" value="MFS_trans_sf"/>
</dbReference>
<keyword evidence="3" id="KW-0813">Transport</keyword>
<evidence type="ECO:0000256" key="2">
    <source>
        <dbReference type="ARBA" id="ARBA00008240"/>
    </source>
</evidence>
<keyword evidence="8 9" id="KW-0472">Membrane</keyword>
<dbReference type="FunFam" id="1.20.1250.20:FF:000001">
    <property type="entry name" value="Dicarboxylate MFS transporter"/>
    <property type="match status" value="1"/>
</dbReference>
<feature type="transmembrane region" description="Helical" evidence="9">
    <location>
        <begin position="189"/>
        <end position="210"/>
    </location>
</feature>
<feature type="transmembrane region" description="Helical" evidence="9">
    <location>
        <begin position="113"/>
        <end position="133"/>
    </location>
</feature>
<dbReference type="SUPFAM" id="SSF103473">
    <property type="entry name" value="MFS general substrate transporter"/>
    <property type="match status" value="1"/>
</dbReference>
<feature type="transmembrane region" description="Helical" evidence="9">
    <location>
        <begin position="380"/>
        <end position="398"/>
    </location>
</feature>
<keyword evidence="5 9" id="KW-0812">Transmembrane</keyword>
<evidence type="ECO:0000256" key="6">
    <source>
        <dbReference type="ARBA" id="ARBA00022847"/>
    </source>
</evidence>
<dbReference type="OrthoDB" id="9783227at2"/>
<protein>
    <submittedName>
        <fullName evidence="11">Major facilitator superfamily transporter</fullName>
    </submittedName>
</protein>
<feature type="transmembrane region" description="Helical" evidence="9">
    <location>
        <begin position="335"/>
        <end position="359"/>
    </location>
</feature>
<dbReference type="eggNOG" id="COG0477">
    <property type="taxonomic scope" value="Bacteria"/>
</dbReference>
<dbReference type="RefSeq" id="WP_020950474.1">
    <property type="nucleotide sequence ID" value="NC_022041.1"/>
</dbReference>
<dbReference type="PANTHER" id="PTHR43528">
    <property type="entry name" value="ALPHA-KETOGLUTARATE PERMEASE"/>
    <property type="match status" value="1"/>
</dbReference>
<evidence type="ECO:0000256" key="4">
    <source>
        <dbReference type="ARBA" id="ARBA00022475"/>
    </source>
</evidence>
<dbReference type="InterPro" id="IPR051084">
    <property type="entry name" value="H+-coupled_symporters"/>
</dbReference>
<keyword evidence="6" id="KW-0769">Symport</keyword>
<dbReference type="Proteomes" id="UP000015480">
    <property type="component" value="Chromosome"/>
</dbReference>
<comment type="similarity">
    <text evidence="2">Belongs to the major facilitator superfamily. Metabolite:H+ Symporter (MHS) family (TC 2.A.1.6) family.</text>
</comment>
<dbReference type="GO" id="GO:0015293">
    <property type="term" value="F:symporter activity"/>
    <property type="evidence" value="ECO:0007669"/>
    <property type="project" value="UniProtKB-KW"/>
</dbReference>
<evidence type="ECO:0000313" key="12">
    <source>
        <dbReference type="Proteomes" id="UP000015480"/>
    </source>
</evidence>